<gene>
    <name evidence="1" type="ORF">OF897_20165</name>
</gene>
<evidence type="ECO:0008006" key="3">
    <source>
        <dbReference type="Google" id="ProtNLM"/>
    </source>
</evidence>
<dbReference type="Proteomes" id="UP001073122">
    <property type="component" value="Unassembled WGS sequence"/>
</dbReference>
<sequence length="129" mass="15553">MIKSVNFNDGNYYNYIMDEKGKIMKEEKTSGNSSVILQSNFSYTKDGKLERTISYYGNIISDKKKFEYDNHYISKLYYSTKFGKDNKPKQTIVVTFKYKFDKQKNWTEIIKNVDGKDKYKWVREIEYYK</sequence>
<name>A0ABT3XX22_9FLAO</name>
<proteinExistence type="predicted"/>
<accession>A0ABT3XX22</accession>
<dbReference type="EMBL" id="JAOVZW010000031">
    <property type="protein sequence ID" value="MCX8526235.1"/>
    <property type="molecule type" value="Genomic_DNA"/>
</dbReference>
<dbReference type="RefSeq" id="WP_267267467.1">
    <property type="nucleotide sequence ID" value="NZ_JAOVZW010000031.1"/>
</dbReference>
<keyword evidence="2" id="KW-1185">Reference proteome</keyword>
<evidence type="ECO:0000313" key="1">
    <source>
        <dbReference type="EMBL" id="MCX8526235.1"/>
    </source>
</evidence>
<reference evidence="1" key="1">
    <citation type="submission" date="2022-10" db="EMBL/GenBank/DDBJ databases">
        <title>Chryseobacterium sp. nov., a novel bacterial species.</title>
        <authorList>
            <person name="Cao Y."/>
        </authorList>
    </citation>
    <scope>NUCLEOTIDE SEQUENCE</scope>
    <source>
        <strain evidence="1">CCTCC AB2015118</strain>
    </source>
</reference>
<comment type="caution">
    <text evidence="1">The sequence shown here is derived from an EMBL/GenBank/DDBJ whole genome shotgun (WGS) entry which is preliminary data.</text>
</comment>
<protein>
    <recommendedName>
        <fullName evidence="3">DUF4595 domain-containing protein</fullName>
    </recommendedName>
</protein>
<evidence type="ECO:0000313" key="2">
    <source>
        <dbReference type="Proteomes" id="UP001073122"/>
    </source>
</evidence>
<organism evidence="1 2">
    <name type="scientific">Chryseobacterium formosus</name>
    <dbReference type="NCBI Taxonomy" id="1537363"/>
    <lineage>
        <taxon>Bacteria</taxon>
        <taxon>Pseudomonadati</taxon>
        <taxon>Bacteroidota</taxon>
        <taxon>Flavobacteriia</taxon>
        <taxon>Flavobacteriales</taxon>
        <taxon>Weeksellaceae</taxon>
        <taxon>Chryseobacterium group</taxon>
        <taxon>Chryseobacterium</taxon>
    </lineage>
</organism>